<protein>
    <submittedName>
        <fullName evidence="4">DNA-binding response regulator</fullName>
    </submittedName>
</protein>
<keyword evidence="5" id="KW-1185">Reference proteome</keyword>
<evidence type="ECO:0000259" key="3">
    <source>
        <dbReference type="PROSITE" id="PS50930"/>
    </source>
</evidence>
<sequence length="247" mass="27493">MTLTAVIADDEPFALAGLADALALVWPELRVVASACDGPSAFQAIRTHRPPLAFLDIRMPGMSGLQVAEAVGEQTLVVIVSAYDHYAVSAFEKGVVDYVLKPVELPRLVTVVRRLQERLAQLGTAQARPDPPPVEVPKAAPPLQWIKASVGAQVRLIHVDEVHYFESDAKYTRVVTADGEALIRMPLKQLTGQLDPQWFWQVHRSSVVNLRQVVSVVRIDENMEVILKDRSERIKVSLQYQALFRQM</sequence>
<dbReference type="InterPro" id="IPR011006">
    <property type="entry name" value="CheY-like_superfamily"/>
</dbReference>
<accession>A0A2U2HM08</accession>
<dbReference type="GO" id="GO:0003677">
    <property type="term" value="F:DNA binding"/>
    <property type="evidence" value="ECO:0007669"/>
    <property type="project" value="UniProtKB-KW"/>
</dbReference>
<dbReference type="Gene3D" id="3.40.50.2300">
    <property type="match status" value="1"/>
</dbReference>
<feature type="domain" description="HTH LytTR-type" evidence="3">
    <location>
        <begin position="146"/>
        <end position="247"/>
    </location>
</feature>
<feature type="domain" description="Response regulatory" evidence="2">
    <location>
        <begin position="4"/>
        <end position="116"/>
    </location>
</feature>
<evidence type="ECO:0000256" key="1">
    <source>
        <dbReference type="PROSITE-ProRule" id="PRU00169"/>
    </source>
</evidence>
<dbReference type="PANTHER" id="PTHR37299">
    <property type="entry name" value="TRANSCRIPTIONAL REGULATOR-RELATED"/>
    <property type="match status" value="1"/>
</dbReference>
<keyword evidence="4" id="KW-0238">DNA-binding</keyword>
<dbReference type="Gene3D" id="2.40.50.1020">
    <property type="entry name" value="LytTr DNA-binding domain"/>
    <property type="match status" value="1"/>
</dbReference>
<feature type="modified residue" description="4-aspartylphosphate" evidence="1">
    <location>
        <position position="56"/>
    </location>
</feature>
<dbReference type="InterPro" id="IPR046947">
    <property type="entry name" value="LytR-like"/>
</dbReference>
<evidence type="ECO:0000313" key="4">
    <source>
        <dbReference type="EMBL" id="PWF48540.1"/>
    </source>
</evidence>
<dbReference type="PANTHER" id="PTHR37299:SF1">
    <property type="entry name" value="STAGE 0 SPORULATION PROTEIN A HOMOLOG"/>
    <property type="match status" value="1"/>
</dbReference>
<dbReference type="OrthoDB" id="8889669at2"/>
<dbReference type="InterPro" id="IPR001789">
    <property type="entry name" value="Sig_transdc_resp-reg_receiver"/>
</dbReference>
<dbReference type="PROSITE" id="PS50110">
    <property type="entry name" value="RESPONSE_REGULATORY"/>
    <property type="match status" value="1"/>
</dbReference>
<gene>
    <name evidence="4" type="ORF">C7C56_011290</name>
</gene>
<name>A0A2U2HM08_9BURK</name>
<dbReference type="RefSeq" id="WP_106757505.1">
    <property type="nucleotide sequence ID" value="NZ_PXWF02000182.1"/>
</dbReference>
<dbReference type="AlphaFoldDB" id="A0A2U2HM08"/>
<dbReference type="SMART" id="SM00448">
    <property type="entry name" value="REC"/>
    <property type="match status" value="1"/>
</dbReference>
<comment type="caution">
    <text evidence="4">The sequence shown here is derived from an EMBL/GenBank/DDBJ whole genome shotgun (WGS) entry which is preliminary data.</text>
</comment>
<dbReference type="Pfam" id="PF00072">
    <property type="entry name" value="Response_reg"/>
    <property type="match status" value="1"/>
</dbReference>
<keyword evidence="1" id="KW-0597">Phosphoprotein</keyword>
<dbReference type="Proteomes" id="UP000241421">
    <property type="component" value="Unassembled WGS sequence"/>
</dbReference>
<dbReference type="Pfam" id="PF04397">
    <property type="entry name" value="LytTR"/>
    <property type="match status" value="1"/>
</dbReference>
<organism evidence="4 5">
    <name type="scientific">Massilia glaciei</name>
    <dbReference type="NCBI Taxonomy" id="1524097"/>
    <lineage>
        <taxon>Bacteria</taxon>
        <taxon>Pseudomonadati</taxon>
        <taxon>Pseudomonadota</taxon>
        <taxon>Betaproteobacteria</taxon>
        <taxon>Burkholderiales</taxon>
        <taxon>Oxalobacteraceae</taxon>
        <taxon>Telluria group</taxon>
        <taxon>Massilia</taxon>
    </lineage>
</organism>
<proteinExistence type="predicted"/>
<dbReference type="PROSITE" id="PS50930">
    <property type="entry name" value="HTH_LYTTR"/>
    <property type="match status" value="1"/>
</dbReference>
<dbReference type="InterPro" id="IPR007492">
    <property type="entry name" value="LytTR_DNA-bd_dom"/>
</dbReference>
<dbReference type="SMART" id="SM00850">
    <property type="entry name" value="LytTR"/>
    <property type="match status" value="1"/>
</dbReference>
<dbReference type="EMBL" id="PXWF02000182">
    <property type="protein sequence ID" value="PWF48540.1"/>
    <property type="molecule type" value="Genomic_DNA"/>
</dbReference>
<evidence type="ECO:0000259" key="2">
    <source>
        <dbReference type="PROSITE" id="PS50110"/>
    </source>
</evidence>
<dbReference type="SUPFAM" id="SSF52172">
    <property type="entry name" value="CheY-like"/>
    <property type="match status" value="1"/>
</dbReference>
<reference evidence="4 5" key="1">
    <citation type="submission" date="2018-04" db="EMBL/GenBank/DDBJ databases">
        <title>Massilia violaceinigra sp. nov., a novel purple-pigmented bacterium isolated from Tianshan glacier, Xinjiang, China.</title>
        <authorList>
            <person name="Wang H."/>
        </authorList>
    </citation>
    <scope>NUCLEOTIDE SEQUENCE [LARGE SCALE GENOMIC DNA]</scope>
    <source>
        <strain evidence="4 5">B448-2</strain>
    </source>
</reference>
<dbReference type="GO" id="GO:0000156">
    <property type="term" value="F:phosphorelay response regulator activity"/>
    <property type="evidence" value="ECO:0007669"/>
    <property type="project" value="InterPro"/>
</dbReference>
<evidence type="ECO:0000313" key="5">
    <source>
        <dbReference type="Proteomes" id="UP000241421"/>
    </source>
</evidence>